<evidence type="ECO:0000313" key="2">
    <source>
        <dbReference type="Proteomes" id="UP000187203"/>
    </source>
</evidence>
<keyword evidence="2" id="KW-1185">Reference proteome</keyword>
<dbReference type="Proteomes" id="UP000187203">
    <property type="component" value="Unassembled WGS sequence"/>
</dbReference>
<accession>A0A1R3G7B2</accession>
<protein>
    <submittedName>
        <fullName evidence="1">Protein timeless-like protein</fullName>
    </submittedName>
</protein>
<organism evidence="1 2">
    <name type="scientific">Corchorus olitorius</name>
    <dbReference type="NCBI Taxonomy" id="93759"/>
    <lineage>
        <taxon>Eukaryota</taxon>
        <taxon>Viridiplantae</taxon>
        <taxon>Streptophyta</taxon>
        <taxon>Embryophyta</taxon>
        <taxon>Tracheophyta</taxon>
        <taxon>Spermatophyta</taxon>
        <taxon>Magnoliopsida</taxon>
        <taxon>eudicotyledons</taxon>
        <taxon>Gunneridae</taxon>
        <taxon>Pentapetalae</taxon>
        <taxon>rosids</taxon>
        <taxon>malvids</taxon>
        <taxon>Malvales</taxon>
        <taxon>Malvaceae</taxon>
        <taxon>Grewioideae</taxon>
        <taxon>Apeibeae</taxon>
        <taxon>Corchorus</taxon>
    </lineage>
</organism>
<sequence>MIFLQWHLQKRLTQLQAVNLSHASPKSIEVELPRLQGEDEFADSGDAMVTGFFVEGTINRGKLRMVIDFVDDEWIEAYSGGTKCFQQELELPFSWPKGSIS</sequence>
<dbReference type="EMBL" id="AWUE01023397">
    <property type="protein sequence ID" value="OMO53946.1"/>
    <property type="molecule type" value="Genomic_DNA"/>
</dbReference>
<name>A0A1R3G7B2_9ROSI</name>
<reference evidence="2" key="1">
    <citation type="submission" date="2013-09" db="EMBL/GenBank/DDBJ databases">
        <title>Corchorus olitorius genome sequencing.</title>
        <authorList>
            <person name="Alam M."/>
            <person name="Haque M.S."/>
            <person name="Islam M.S."/>
            <person name="Emdad E.M."/>
            <person name="Islam M.M."/>
            <person name="Ahmed B."/>
            <person name="Halim A."/>
            <person name="Hossen Q.M.M."/>
            <person name="Hossain M.Z."/>
            <person name="Ahmed R."/>
            <person name="Khan M.M."/>
            <person name="Islam R."/>
            <person name="Rashid M.M."/>
            <person name="Khan S.A."/>
            <person name="Rahman M.S."/>
            <person name="Alam M."/>
            <person name="Yahiya A.S."/>
            <person name="Khan M.S."/>
            <person name="Azam M.S."/>
            <person name="Haque T."/>
            <person name="Lashkar M.Z.H."/>
            <person name="Akhand A.I."/>
            <person name="Morshed G."/>
            <person name="Roy S."/>
            <person name="Uddin K.S."/>
            <person name="Rabeya T."/>
            <person name="Hossain A.S."/>
            <person name="Chowdhury A."/>
            <person name="Snigdha A.R."/>
            <person name="Mortoza M.S."/>
            <person name="Matin S.A."/>
            <person name="Hoque S.M.E."/>
            <person name="Islam M.K."/>
            <person name="Roy D.K."/>
            <person name="Haider R."/>
            <person name="Moosa M.M."/>
            <person name="Elias S.M."/>
            <person name="Hasan A.M."/>
            <person name="Jahan S."/>
            <person name="Shafiuddin M."/>
            <person name="Mahmood N."/>
            <person name="Shommy N.S."/>
        </authorList>
    </citation>
    <scope>NUCLEOTIDE SEQUENCE [LARGE SCALE GENOMIC DNA]</scope>
    <source>
        <strain evidence="2">cv. O-4</strain>
    </source>
</reference>
<gene>
    <name evidence="1" type="ORF">COLO4_36620</name>
</gene>
<comment type="caution">
    <text evidence="1">The sequence shown here is derived from an EMBL/GenBank/DDBJ whole genome shotgun (WGS) entry which is preliminary data.</text>
</comment>
<evidence type="ECO:0000313" key="1">
    <source>
        <dbReference type="EMBL" id="OMO53946.1"/>
    </source>
</evidence>
<dbReference type="AlphaFoldDB" id="A0A1R3G7B2"/>
<proteinExistence type="predicted"/>